<feature type="compositionally biased region" description="Basic and acidic residues" evidence="1">
    <location>
        <begin position="725"/>
        <end position="734"/>
    </location>
</feature>
<protein>
    <submittedName>
        <fullName evidence="2">Uncharacterized protein</fullName>
    </submittedName>
</protein>
<feature type="region of interest" description="Disordered" evidence="1">
    <location>
        <begin position="258"/>
        <end position="327"/>
    </location>
</feature>
<comment type="caution">
    <text evidence="2">The sequence shown here is derived from an EMBL/GenBank/DDBJ whole genome shotgun (WGS) entry which is preliminary data.</text>
</comment>
<feature type="compositionally biased region" description="Polar residues" evidence="1">
    <location>
        <begin position="64"/>
        <end position="80"/>
    </location>
</feature>
<feature type="compositionally biased region" description="Polar residues" evidence="1">
    <location>
        <begin position="779"/>
        <end position="790"/>
    </location>
</feature>
<feature type="region of interest" description="Disordered" evidence="1">
    <location>
        <begin position="621"/>
        <end position="899"/>
    </location>
</feature>
<reference evidence="2" key="1">
    <citation type="submission" date="2021-03" db="EMBL/GenBank/DDBJ databases">
        <authorList>
            <person name="Palmer J.M."/>
        </authorList>
    </citation>
    <scope>NUCLEOTIDE SEQUENCE</scope>
    <source>
        <strain evidence="2">ARV_011</strain>
    </source>
</reference>
<feature type="compositionally biased region" description="Polar residues" evidence="1">
    <location>
        <begin position="551"/>
        <end position="563"/>
    </location>
</feature>
<feature type="region of interest" description="Disordered" evidence="1">
    <location>
        <begin position="1"/>
        <end position="29"/>
    </location>
</feature>
<feature type="compositionally biased region" description="Basic residues" evidence="1">
    <location>
        <begin position="883"/>
        <end position="899"/>
    </location>
</feature>
<dbReference type="Proteomes" id="UP000790833">
    <property type="component" value="Unassembled WGS sequence"/>
</dbReference>
<dbReference type="OrthoDB" id="4085524at2759"/>
<gene>
    <name evidence="2" type="ORF">KQ657_004209</name>
</gene>
<dbReference type="EMBL" id="JAHMUF010000005">
    <property type="protein sequence ID" value="KAG7195093.1"/>
    <property type="molecule type" value="Genomic_DNA"/>
</dbReference>
<name>A0A9P7VC53_9ASCO</name>
<dbReference type="AlphaFoldDB" id="A0A9P7VC53"/>
<feature type="region of interest" description="Disordered" evidence="1">
    <location>
        <begin position="496"/>
        <end position="515"/>
    </location>
</feature>
<proteinExistence type="predicted"/>
<evidence type="ECO:0000313" key="3">
    <source>
        <dbReference type="Proteomes" id="UP000790833"/>
    </source>
</evidence>
<feature type="compositionally biased region" description="Basic and acidic residues" evidence="1">
    <location>
        <begin position="856"/>
        <end position="868"/>
    </location>
</feature>
<feature type="compositionally biased region" description="Basic and acidic residues" evidence="1">
    <location>
        <begin position="744"/>
        <end position="758"/>
    </location>
</feature>
<evidence type="ECO:0000256" key="1">
    <source>
        <dbReference type="SAM" id="MobiDB-lite"/>
    </source>
</evidence>
<sequence>MFRRKHRTTHQPAYTGVNNPPPPTNAPNNHARAAALAIGNNNATTKPMGVTRSPSMQYNIVPRTNSTHTKAPSKNHLLNRQQQQQQHHPLSPPVTQYQSSGSLLKRGSTISGSSSDDFHNFAGNTGASGPILLDSNTVDDSFTDSYFEEVNDANRRDLHDLRLAHKPTTSTKTSQKKKAVGGSLRAGSIRTGSLGSASGINNNTSNGGDPPGTVKMVKKYVPTPSGIKVIEVPEATLKKEMARSNSIRSGLNVSRAGSLTLRKSSQGSLNGSRIPRSGSMGSIGAYTPSSRVSSLVKQAPTSLPPMTELSGLEGSTETQEKEYHDLQQQIDHEKKLAHELAKKKKEYEHFKALRLQMQKDLEVLREELTSSPEANNYQPNLNPNSTDPVLTDPVINMKEDQYLDHKTVPTTSTSLEYTLNPTMDPKSIHIIPDGSDHTGGGTDETLQATSNDAHLYIHESPFASRDQLDEIKVIEQFEDSKEENVLEVPDITFDNSYYEGHEHDDDDDDEDLKPKFQDSPEVIEEPLSTQFSNDTLPDHLGAPPQLVAEENASSAHSLTSAESYESPHRTKKPMKSAMKSSSSLNKGNKEFTKAKQTAAHEAYLSLTTAENTRLNSKLSANQLSPTKGMVPGTAAAAAGGGSPVTTPKRMPLSLRKSQVSAQQQQQQQMVKSLRPQASEHGHGPYPPPSGRTLRKQSPHPHPTYVQPMPPHPALMPNYKSSSKVRAAELYEKANLRPISVQQPLERKSSYSKLPEKQRPMSMAAQSSSHPHHHEAQPLSRVSSQATTVQRATKPPVRQHRTTLRSSSAQVGGPLPVQYGSRFNDSDGEDMPSTSKPGFNSRFHDSDDDLPLSSPQQDHHNNYHNHYNEIQDVSFDSKTSKNTKEKKKFGGKLRKLFGKH</sequence>
<accession>A0A9P7VC53</accession>
<evidence type="ECO:0000313" key="2">
    <source>
        <dbReference type="EMBL" id="KAG7195093.1"/>
    </source>
</evidence>
<organism evidence="2 3">
    <name type="scientific">Scheffersomyces spartinae</name>
    <dbReference type="NCBI Taxonomy" id="45513"/>
    <lineage>
        <taxon>Eukaryota</taxon>
        <taxon>Fungi</taxon>
        <taxon>Dikarya</taxon>
        <taxon>Ascomycota</taxon>
        <taxon>Saccharomycotina</taxon>
        <taxon>Pichiomycetes</taxon>
        <taxon>Debaryomycetaceae</taxon>
        <taxon>Scheffersomyces</taxon>
    </lineage>
</organism>
<dbReference type="RefSeq" id="XP_043050640.1">
    <property type="nucleotide sequence ID" value="XM_043194889.1"/>
</dbReference>
<feature type="compositionally biased region" description="Polar residues" evidence="1">
    <location>
        <begin position="190"/>
        <end position="207"/>
    </location>
</feature>
<feature type="region of interest" description="Disordered" evidence="1">
    <location>
        <begin position="549"/>
        <end position="587"/>
    </location>
</feature>
<dbReference type="GeneID" id="66117583"/>
<feature type="compositionally biased region" description="Polar residues" evidence="1">
    <location>
        <begin position="258"/>
        <end position="271"/>
    </location>
</feature>
<feature type="compositionally biased region" description="Basic and acidic residues" evidence="1">
    <location>
        <begin position="318"/>
        <end position="327"/>
    </location>
</feature>
<feature type="compositionally biased region" description="Polar residues" evidence="1">
    <location>
        <begin position="93"/>
        <end position="111"/>
    </location>
</feature>
<feature type="compositionally biased region" description="Polar residues" evidence="1">
    <location>
        <begin position="287"/>
        <end position="301"/>
    </location>
</feature>
<keyword evidence="3" id="KW-1185">Reference proteome</keyword>
<feature type="region of interest" description="Disordered" evidence="1">
    <location>
        <begin position="64"/>
        <end position="111"/>
    </location>
</feature>
<feature type="compositionally biased region" description="Low complexity" evidence="1">
    <location>
        <begin position="575"/>
        <end position="586"/>
    </location>
</feature>
<feature type="region of interest" description="Disordered" evidence="1">
    <location>
        <begin position="165"/>
        <end position="213"/>
    </location>
</feature>